<dbReference type="EMBL" id="JH794351">
    <property type="protein sequence ID" value="ELQ65316.1"/>
    <property type="molecule type" value="Genomic_DNA"/>
</dbReference>
<reference evidence="1" key="1">
    <citation type="journal article" date="2012" name="PLoS Genet.">
        <title>Comparative analysis of the genomes of two field isolates of the rice blast fungus Magnaporthe oryzae.</title>
        <authorList>
            <person name="Xue M."/>
            <person name="Yang J."/>
            <person name="Li Z."/>
            <person name="Hu S."/>
            <person name="Yao N."/>
            <person name="Dean R.A."/>
            <person name="Zhao W."/>
            <person name="Shen M."/>
            <person name="Zhang H."/>
            <person name="Li C."/>
            <person name="Liu L."/>
            <person name="Cao L."/>
            <person name="Xu X."/>
            <person name="Xing Y."/>
            <person name="Hsiang T."/>
            <person name="Zhang Z."/>
            <person name="Xu J.R."/>
            <person name="Peng Y.L."/>
        </authorList>
    </citation>
    <scope>NUCLEOTIDE SEQUENCE [LARGE SCALE GENOMIC DNA]</scope>
    <source>
        <strain evidence="1">P131</strain>
    </source>
</reference>
<evidence type="ECO:0000313" key="1">
    <source>
        <dbReference type="EMBL" id="ELQ65316.1"/>
    </source>
</evidence>
<name>L7JAR1_PYRO1</name>
<sequence>MERQSIQDMVNEIRRDKDRNGTPPRLWQLMYEHDGGEFYMEVDDKDVNDAWADFVIQERMPRKYSNDVIRNEPFMIKNLVKAFRMTTYQIPPGQLRTATIAFIDTWRSNPRILASIAHREYGKGREFLQMHSVLFIESILIAQAVVMAEPAEQHCTPTPAGRPLDQVELHGACYLALKAEYQQKLQAKLAEMDAFVKEWQDRCLTLASLAPAPLVEGEQDLVVEEDWIVL</sequence>
<proteinExistence type="predicted"/>
<dbReference type="AlphaFoldDB" id="L7JAR1"/>
<accession>L7JAR1</accession>
<gene>
    <name evidence="1" type="ORF">OOW_P131scaffold00507g11</name>
</gene>
<protein>
    <submittedName>
        <fullName evidence="1">Uncharacterized protein</fullName>
    </submittedName>
</protein>
<organism>
    <name type="scientific">Pyricularia oryzae (strain P131)</name>
    <name type="common">Rice blast fungus</name>
    <name type="synonym">Magnaporthe oryzae</name>
    <dbReference type="NCBI Taxonomy" id="1143193"/>
    <lineage>
        <taxon>Eukaryota</taxon>
        <taxon>Fungi</taxon>
        <taxon>Dikarya</taxon>
        <taxon>Ascomycota</taxon>
        <taxon>Pezizomycotina</taxon>
        <taxon>Sordariomycetes</taxon>
        <taxon>Sordariomycetidae</taxon>
        <taxon>Magnaporthales</taxon>
        <taxon>Pyriculariaceae</taxon>
        <taxon>Pyricularia</taxon>
    </lineage>
</organism>